<dbReference type="GO" id="GO:0046872">
    <property type="term" value="F:metal ion binding"/>
    <property type="evidence" value="ECO:0007669"/>
    <property type="project" value="UniProtKB-KW"/>
</dbReference>
<reference evidence="9" key="1">
    <citation type="journal article" date="2014" name="Proc. Natl. Acad. Sci. U.S.A.">
        <title>Extensive sampling of basidiomycete genomes demonstrates inadequacy of the white-rot/brown-rot paradigm for wood decay fungi.</title>
        <authorList>
            <person name="Riley R."/>
            <person name="Salamov A.A."/>
            <person name="Brown D.W."/>
            <person name="Nagy L.G."/>
            <person name="Floudas D."/>
            <person name="Held B.W."/>
            <person name="Levasseur A."/>
            <person name="Lombard V."/>
            <person name="Morin E."/>
            <person name="Otillar R."/>
            <person name="Lindquist E.A."/>
            <person name="Sun H."/>
            <person name="LaButti K.M."/>
            <person name="Schmutz J."/>
            <person name="Jabbour D."/>
            <person name="Luo H."/>
            <person name="Baker S.E."/>
            <person name="Pisabarro A.G."/>
            <person name="Walton J.D."/>
            <person name="Blanchette R.A."/>
            <person name="Henrissat B."/>
            <person name="Martin F."/>
            <person name="Cullen D."/>
            <person name="Hibbett D.S."/>
            <person name="Grigoriev I.V."/>
        </authorList>
    </citation>
    <scope>NUCLEOTIDE SEQUENCE [LARGE SCALE GENOMIC DNA]</scope>
    <source>
        <strain evidence="9">FD-172 SS1</strain>
    </source>
</reference>
<dbReference type="OrthoDB" id="441446at2759"/>
<dbReference type="Proteomes" id="UP000027195">
    <property type="component" value="Unassembled WGS sequence"/>
</dbReference>
<dbReference type="Pfam" id="PF02265">
    <property type="entry name" value="S1-P1_nuclease"/>
    <property type="match status" value="1"/>
</dbReference>
<dbReference type="GO" id="GO:0004519">
    <property type="term" value="F:endonuclease activity"/>
    <property type="evidence" value="ECO:0007669"/>
    <property type="project" value="UniProtKB-KW"/>
</dbReference>
<evidence type="ECO:0000256" key="4">
    <source>
        <dbReference type="ARBA" id="ARBA00022759"/>
    </source>
</evidence>
<evidence type="ECO:0008006" key="10">
    <source>
        <dbReference type="Google" id="ProtNLM"/>
    </source>
</evidence>
<dbReference type="PANTHER" id="PTHR33146">
    <property type="entry name" value="ENDONUCLEASE 4"/>
    <property type="match status" value="1"/>
</dbReference>
<keyword evidence="4" id="KW-0255">Endonuclease</keyword>
<evidence type="ECO:0000256" key="6">
    <source>
        <dbReference type="ARBA" id="ARBA00023157"/>
    </source>
</evidence>
<dbReference type="HOGENOM" id="CLU_044365_2_0_1"/>
<keyword evidence="5" id="KW-0378">Hydrolase</keyword>
<keyword evidence="6" id="KW-1015">Disulfide bond</keyword>
<dbReference type="PANTHER" id="PTHR33146:SF29">
    <property type="entry name" value="S1_P1 NUCLEASE"/>
    <property type="match status" value="1"/>
</dbReference>
<dbReference type="InParanoid" id="A0A067M1K4"/>
<dbReference type="GO" id="GO:0016788">
    <property type="term" value="F:hydrolase activity, acting on ester bonds"/>
    <property type="evidence" value="ECO:0007669"/>
    <property type="project" value="InterPro"/>
</dbReference>
<organism evidence="8 9">
    <name type="scientific">Botryobasidium botryosum (strain FD-172 SS1)</name>
    <dbReference type="NCBI Taxonomy" id="930990"/>
    <lineage>
        <taxon>Eukaryota</taxon>
        <taxon>Fungi</taxon>
        <taxon>Dikarya</taxon>
        <taxon>Basidiomycota</taxon>
        <taxon>Agaricomycotina</taxon>
        <taxon>Agaricomycetes</taxon>
        <taxon>Cantharellales</taxon>
        <taxon>Botryobasidiaceae</taxon>
        <taxon>Botryobasidium</taxon>
    </lineage>
</organism>
<dbReference type="GO" id="GO:0003676">
    <property type="term" value="F:nucleic acid binding"/>
    <property type="evidence" value="ECO:0007669"/>
    <property type="project" value="InterPro"/>
</dbReference>
<keyword evidence="9" id="KW-1185">Reference proteome</keyword>
<evidence type="ECO:0000256" key="2">
    <source>
        <dbReference type="ARBA" id="ARBA00022722"/>
    </source>
</evidence>
<proteinExistence type="inferred from homology"/>
<dbReference type="GO" id="GO:0006308">
    <property type="term" value="P:DNA catabolic process"/>
    <property type="evidence" value="ECO:0007669"/>
    <property type="project" value="InterPro"/>
</dbReference>
<dbReference type="Gene3D" id="1.10.575.10">
    <property type="entry name" value="P1 Nuclease"/>
    <property type="match status" value="1"/>
</dbReference>
<evidence type="ECO:0000256" key="7">
    <source>
        <dbReference type="ARBA" id="ARBA00023180"/>
    </source>
</evidence>
<gene>
    <name evidence="8" type="ORF">BOTBODRAFT_137742</name>
</gene>
<dbReference type="AlphaFoldDB" id="A0A067M1K4"/>
<name>A0A067M1K4_BOTB1</name>
<keyword evidence="7" id="KW-0325">Glycoprotein</keyword>
<dbReference type="InterPro" id="IPR003154">
    <property type="entry name" value="S1/P1nuclease"/>
</dbReference>
<protein>
    <recommendedName>
        <fullName evidence="10">Phospholipase C/P1 nuclease</fullName>
    </recommendedName>
</protein>
<keyword evidence="3" id="KW-0479">Metal-binding</keyword>
<evidence type="ECO:0000313" key="8">
    <source>
        <dbReference type="EMBL" id="KDQ09429.1"/>
    </source>
</evidence>
<dbReference type="CDD" id="cd11010">
    <property type="entry name" value="S1-P1_nuclease"/>
    <property type="match status" value="1"/>
</dbReference>
<dbReference type="EMBL" id="KL198078">
    <property type="protein sequence ID" value="KDQ09429.1"/>
    <property type="molecule type" value="Genomic_DNA"/>
</dbReference>
<evidence type="ECO:0000256" key="1">
    <source>
        <dbReference type="ARBA" id="ARBA00009547"/>
    </source>
</evidence>
<dbReference type="SUPFAM" id="SSF48537">
    <property type="entry name" value="Phospholipase C/P1 nuclease"/>
    <property type="match status" value="1"/>
</dbReference>
<sequence length="376" mass="41779">MRVRNYIPELVALSVSIPHALAWGAAGHQMVGTIAQMFLTPTTKARICDILPENTKCHLAPLAPWADRVRNPYTGPLHYVGGAQDWPPLNCQFPGPGGWENEERNVLVGLLNATMGVHTLTGGEQDFALRYLIHYMGDLHMPLHLTGRDRGGNNDKVRFEGTITNLHSVWDGKLITKSIREMTNYTRPLPSRFIESALVGSIYDPYVRFIVAEGIFGWWRDEWQSWATCPQNERRPSGSRLFWPLSLVSSAQQQQQQQVMGLSDRVSGILGVPDDLPVCPYHWAKPIHQALNCPARATDGGVWPKHLAPTRPPQHPDDPYVELDTPEYVGAIQNAKVVEKVLAMAGVRLAAVLNTLLDPQGGGAQEGLKVRWNTMA</sequence>
<evidence type="ECO:0000313" key="9">
    <source>
        <dbReference type="Proteomes" id="UP000027195"/>
    </source>
</evidence>
<dbReference type="InterPro" id="IPR008947">
    <property type="entry name" value="PLipase_C/P1_nuclease_dom_sf"/>
</dbReference>
<keyword evidence="2" id="KW-0540">Nuclease</keyword>
<dbReference type="STRING" id="930990.A0A067M1K4"/>
<evidence type="ECO:0000256" key="5">
    <source>
        <dbReference type="ARBA" id="ARBA00022801"/>
    </source>
</evidence>
<comment type="similarity">
    <text evidence="1">Belongs to the nuclease type I family.</text>
</comment>
<accession>A0A067M1K4</accession>
<evidence type="ECO:0000256" key="3">
    <source>
        <dbReference type="ARBA" id="ARBA00022723"/>
    </source>
</evidence>